<dbReference type="SUPFAM" id="SSF53335">
    <property type="entry name" value="S-adenosyl-L-methionine-dependent methyltransferases"/>
    <property type="match status" value="1"/>
</dbReference>
<dbReference type="PANTHER" id="PTHR43317:SF1">
    <property type="entry name" value="THERMOSPERMINE SYNTHASE ACAULIS5"/>
    <property type="match status" value="1"/>
</dbReference>
<dbReference type="NCBIfam" id="NF037959">
    <property type="entry name" value="MFS_SpdSyn"/>
    <property type="match status" value="1"/>
</dbReference>
<keyword evidence="1" id="KW-0620">Polyamine biosynthesis</keyword>
<keyword evidence="3" id="KW-1185">Reference proteome</keyword>
<evidence type="ECO:0000313" key="2">
    <source>
        <dbReference type="EMBL" id="UOE17981.1"/>
    </source>
</evidence>
<sequence length="490" mass="50194">MNRMLATAVVFLSSAVVLVLEVSVIRLVAPYSGDTLETYTAAIGVALAAIALGAKAGGDGADRWRAAPLLAALLILGGGGTLLARPVVLLLGPQLAGAGPITALLLVAFSIALPVALLSAVAPVVVKTQLADLEHGGSVVGRFSAWGTAGGLAGTVLTGYVLVAMLPVSTVLLVSGGAVVLLGLLFALRGGLPHGPRATFAMLGVCLVGGTLLVGVESPCDAETAYYCARVEADPERPSGRVLYLDDLRHGYVDLADPTHLEFAYTQWLGAAVDSQLPEGPVESLHVGGGAYTVPRWLAASRPGSTSTVLEVDPAVTELARQELDLRTGPGLTVVPGDARTSVVDLASDSRDLVVGDAFGGLSVPWHLTTREFAAQIRRVLRPEGLYVANVIDRGPRAFLAAQTATLGEVFTHVAVVAERGSLDSPAGGNHVVVASDAPLDTAALAEAVAAAPEAGALADGELLARWRSEGLVLTDDHAPVDQLLTPYLS</sequence>
<dbReference type="Gene3D" id="3.40.50.150">
    <property type="entry name" value="Vaccinia Virus protein VP39"/>
    <property type="match status" value="1"/>
</dbReference>
<dbReference type="Pfam" id="PF08241">
    <property type="entry name" value="Methyltransf_11"/>
    <property type="match status" value="1"/>
</dbReference>
<organism evidence="2 3">
    <name type="scientific">Thermobifida halotolerans</name>
    <dbReference type="NCBI Taxonomy" id="483545"/>
    <lineage>
        <taxon>Bacteria</taxon>
        <taxon>Bacillati</taxon>
        <taxon>Actinomycetota</taxon>
        <taxon>Actinomycetes</taxon>
        <taxon>Streptosporangiales</taxon>
        <taxon>Nocardiopsidaceae</taxon>
        <taxon>Thermobifida</taxon>
    </lineage>
</organism>
<dbReference type="InterPro" id="IPR029063">
    <property type="entry name" value="SAM-dependent_MTases_sf"/>
</dbReference>
<accession>A0A399G157</accession>
<dbReference type="CDD" id="cd02440">
    <property type="entry name" value="AdoMet_MTases"/>
    <property type="match status" value="1"/>
</dbReference>
<dbReference type="KEGG" id="thao:NI17_014050"/>
<dbReference type="EMBL" id="CP063196">
    <property type="protein sequence ID" value="UOE17981.1"/>
    <property type="molecule type" value="Genomic_DNA"/>
</dbReference>
<name>A0A399G157_9ACTN</name>
<dbReference type="Proteomes" id="UP000265719">
    <property type="component" value="Chromosome"/>
</dbReference>
<dbReference type="GO" id="GO:0006596">
    <property type="term" value="P:polyamine biosynthetic process"/>
    <property type="evidence" value="ECO:0007669"/>
    <property type="project" value="UniProtKB-KW"/>
</dbReference>
<reference evidence="2" key="1">
    <citation type="submission" date="2020-10" db="EMBL/GenBank/DDBJ databases">
        <title>De novo genome project of the cellulose decomposer Thermobifida halotolerans type strain.</title>
        <authorList>
            <person name="Nagy I."/>
            <person name="Horvath B."/>
            <person name="Kukolya J."/>
            <person name="Nagy I."/>
            <person name="Orsini M."/>
        </authorList>
    </citation>
    <scope>NUCLEOTIDE SEQUENCE</scope>
    <source>
        <strain evidence="2">DSM 44931</strain>
    </source>
</reference>
<evidence type="ECO:0000256" key="1">
    <source>
        <dbReference type="ARBA" id="ARBA00023115"/>
    </source>
</evidence>
<evidence type="ECO:0000313" key="3">
    <source>
        <dbReference type="Proteomes" id="UP000265719"/>
    </source>
</evidence>
<dbReference type="PANTHER" id="PTHR43317">
    <property type="entry name" value="THERMOSPERMINE SYNTHASE ACAULIS5"/>
    <property type="match status" value="1"/>
</dbReference>
<dbReference type="OrthoDB" id="8221452at2"/>
<dbReference type="InterPro" id="IPR013216">
    <property type="entry name" value="Methyltransf_11"/>
</dbReference>
<dbReference type="GO" id="GO:0008757">
    <property type="term" value="F:S-adenosylmethionine-dependent methyltransferase activity"/>
    <property type="evidence" value="ECO:0007669"/>
    <property type="project" value="InterPro"/>
</dbReference>
<gene>
    <name evidence="2" type="ORF">NI17_014050</name>
</gene>
<proteinExistence type="predicted"/>
<dbReference type="RefSeq" id="WP_068688682.1">
    <property type="nucleotide sequence ID" value="NZ_JBGBYW010000002.1"/>
</dbReference>
<dbReference type="AlphaFoldDB" id="A0A399G157"/>
<protein>
    <submittedName>
        <fullName evidence="2">Fused MFS/spermidine synthase</fullName>
    </submittedName>
</protein>